<reference evidence="2 3" key="1">
    <citation type="submission" date="2014-08" db="EMBL/GenBank/DDBJ databases">
        <title>Genomic and Phenotypic Diversity of Colwellia psychrerythraea strains from Disparate Marine Basins.</title>
        <authorList>
            <person name="Techtmann S.M."/>
            <person name="Stelling S.C."/>
            <person name="Utturkar S.M."/>
            <person name="Alshibli N."/>
            <person name="Harris A."/>
            <person name="Brown S.D."/>
            <person name="Hazen T.C."/>
        </authorList>
    </citation>
    <scope>NUCLEOTIDE SEQUENCE [LARGE SCALE GENOMIC DNA]</scope>
    <source>
        <strain evidence="2 3">GAB14E</strain>
    </source>
</reference>
<dbReference type="PROSITE" id="PS00430">
    <property type="entry name" value="TONB_DEPENDENT_REC_1"/>
    <property type="match status" value="1"/>
</dbReference>
<feature type="compositionally biased region" description="Basic and acidic residues" evidence="1">
    <location>
        <begin position="103"/>
        <end position="115"/>
    </location>
</feature>
<dbReference type="EMBL" id="JQEC01000011">
    <property type="protein sequence ID" value="KGJ96415.1"/>
    <property type="molecule type" value="Genomic_DNA"/>
</dbReference>
<proteinExistence type="predicted"/>
<dbReference type="Proteomes" id="UP000029868">
    <property type="component" value="Unassembled WGS sequence"/>
</dbReference>
<accession>A0A099L1U2</accession>
<feature type="region of interest" description="Disordered" evidence="1">
    <location>
        <begin position="64"/>
        <end position="124"/>
    </location>
</feature>
<dbReference type="AlphaFoldDB" id="A0A099L1U2"/>
<evidence type="ECO:0000256" key="1">
    <source>
        <dbReference type="SAM" id="MobiDB-lite"/>
    </source>
</evidence>
<dbReference type="InterPro" id="IPR010916">
    <property type="entry name" value="TonB_box_CS"/>
</dbReference>
<name>A0A099L1U2_COLPS</name>
<dbReference type="PATRIC" id="fig|28229.3.peg.1300"/>
<sequence>MNKTTMLTAGLIVGVAVAFSYSFLGDDVESAKAQQQVISESVQVKAPPSSPSNVTKAVIVTGEKNSEQETVVVDENSFVRAAPPPPIRSNKARDGSYTTPQAHGHEEVSGEHKENAPPPPTGAN</sequence>
<dbReference type="RefSeq" id="WP_033081345.1">
    <property type="nucleotide sequence ID" value="NZ_JQEC01000011.1"/>
</dbReference>
<evidence type="ECO:0000313" key="3">
    <source>
        <dbReference type="Proteomes" id="UP000029868"/>
    </source>
</evidence>
<comment type="caution">
    <text evidence="2">The sequence shown here is derived from an EMBL/GenBank/DDBJ whole genome shotgun (WGS) entry which is preliminary data.</text>
</comment>
<organism evidence="2 3">
    <name type="scientific">Colwellia psychrerythraea</name>
    <name type="common">Vibrio psychroerythus</name>
    <dbReference type="NCBI Taxonomy" id="28229"/>
    <lineage>
        <taxon>Bacteria</taxon>
        <taxon>Pseudomonadati</taxon>
        <taxon>Pseudomonadota</taxon>
        <taxon>Gammaproteobacteria</taxon>
        <taxon>Alteromonadales</taxon>
        <taxon>Colwelliaceae</taxon>
        <taxon>Colwellia</taxon>
    </lineage>
</organism>
<evidence type="ECO:0000313" key="2">
    <source>
        <dbReference type="EMBL" id="KGJ96415.1"/>
    </source>
</evidence>
<protein>
    <submittedName>
        <fullName evidence="2">Uncharacterized protein</fullName>
    </submittedName>
</protein>
<gene>
    <name evidence="2" type="ORF">GAB14E_0362</name>
</gene>